<feature type="compositionally biased region" description="Basic and acidic residues" evidence="2">
    <location>
        <begin position="373"/>
        <end position="382"/>
    </location>
</feature>
<protein>
    <submittedName>
        <fullName evidence="4">Alpha/beta-hydrolase</fullName>
    </submittedName>
</protein>
<dbReference type="Pfam" id="PF07859">
    <property type="entry name" value="Abhydrolase_3"/>
    <property type="match status" value="2"/>
</dbReference>
<evidence type="ECO:0000313" key="4">
    <source>
        <dbReference type="EMBL" id="KAF2724163.1"/>
    </source>
</evidence>
<dbReference type="PANTHER" id="PTHR23025">
    <property type="entry name" value="TRIACYLGLYCEROL LIPASE"/>
    <property type="match status" value="1"/>
</dbReference>
<reference evidence="4" key="1">
    <citation type="journal article" date="2020" name="Stud. Mycol.">
        <title>101 Dothideomycetes genomes: a test case for predicting lifestyles and emergence of pathogens.</title>
        <authorList>
            <person name="Haridas S."/>
            <person name="Albert R."/>
            <person name="Binder M."/>
            <person name="Bloem J."/>
            <person name="Labutti K."/>
            <person name="Salamov A."/>
            <person name="Andreopoulos B."/>
            <person name="Baker S."/>
            <person name="Barry K."/>
            <person name="Bills G."/>
            <person name="Bluhm B."/>
            <person name="Cannon C."/>
            <person name="Castanera R."/>
            <person name="Culley D."/>
            <person name="Daum C."/>
            <person name="Ezra D."/>
            <person name="Gonzalez J."/>
            <person name="Henrissat B."/>
            <person name="Kuo A."/>
            <person name="Liang C."/>
            <person name="Lipzen A."/>
            <person name="Lutzoni F."/>
            <person name="Magnuson J."/>
            <person name="Mondo S."/>
            <person name="Nolan M."/>
            <person name="Ohm R."/>
            <person name="Pangilinan J."/>
            <person name="Park H.-J."/>
            <person name="Ramirez L."/>
            <person name="Alfaro M."/>
            <person name="Sun H."/>
            <person name="Tritt A."/>
            <person name="Yoshinaga Y."/>
            <person name="Zwiers L.-H."/>
            <person name="Turgeon B."/>
            <person name="Goodwin S."/>
            <person name="Spatafora J."/>
            <person name="Crous P."/>
            <person name="Grigoriev I."/>
        </authorList>
    </citation>
    <scope>NUCLEOTIDE SEQUENCE</scope>
    <source>
        <strain evidence="4">CBS 116435</strain>
    </source>
</reference>
<dbReference type="PANTHER" id="PTHR23025:SF3">
    <property type="entry name" value="HORMONE-SENSITIVE LIPASE"/>
    <property type="match status" value="1"/>
</dbReference>
<evidence type="ECO:0000256" key="1">
    <source>
        <dbReference type="PROSITE-ProRule" id="PRU10038"/>
    </source>
</evidence>
<feature type="region of interest" description="Disordered" evidence="2">
    <location>
        <begin position="623"/>
        <end position="741"/>
    </location>
</feature>
<feature type="compositionally biased region" description="Polar residues" evidence="2">
    <location>
        <begin position="694"/>
        <end position="704"/>
    </location>
</feature>
<evidence type="ECO:0000313" key="5">
    <source>
        <dbReference type="Proteomes" id="UP000799441"/>
    </source>
</evidence>
<dbReference type="AlphaFoldDB" id="A0A9P4QEH1"/>
<dbReference type="InterPro" id="IPR013094">
    <property type="entry name" value="AB_hydrolase_3"/>
</dbReference>
<accession>A0A9P4QEH1</accession>
<feature type="domain" description="Alpha/beta hydrolase fold-3" evidence="3">
    <location>
        <begin position="471"/>
        <end position="550"/>
    </location>
</feature>
<feature type="region of interest" description="Disordered" evidence="2">
    <location>
        <begin position="360"/>
        <end position="417"/>
    </location>
</feature>
<dbReference type="SUPFAM" id="SSF53474">
    <property type="entry name" value="alpha/beta-Hydrolases"/>
    <property type="match status" value="1"/>
</dbReference>
<sequence>IDHVLGRPSTRFRKYQVFTVVLLWSLYLWRGDRHGPPKLRKLSTFFSKRLTAWQTLVVTLLYLYVSKNLGRIVGLESPEPLANLYTRSYFRATWITTALDAGFWTAMNLRPKWLRDFASMAFSVYYLVCAEQADVKVRKVRGSLTLQHLRVSWNKPTTPYLSAVTRLLRPRLMRYPPRRLRIARPQASSYSEPIDAWLYFDGPIGALKNHDKIILDIPGGGFVAMDPRCHDDKLLAWGGRTGLPVLALNYRKAPEFPYPYGLNECYDAYHKIITSRGRCIGLSGAMAPKVIVSGDSAGGNLAVGMVMMLLQTAPHSSYFPGETNHRLQLPLPEALICVYPALDMNIGNWMTDEQMALIKAPERRSANKGVLRRKSDDYRKLTPDTPHGSDDEDEGLRLKIPSPPNRRSASKSGLFLKDQPLATESPSTITVKAEDESFAGAAHQMSKDSISASITPTQQKPQPLRTRLAMSSMISYFNDRILTPEMLRAMIVLYIGPYNRPDFATDYLLSPLLAPESLLARFPKTYFLTGERDPLVDDTVVFAGRLRQAKLQRWKERQELGLISDRERFRESDHVETLLVPGISHGFLQFVSVFPEGWKYILQCSRWMKEVFQEADRREAAGEGYGGGNSLAPTPAAETSSAVIDGGNDYFSHIKDTEHKHAMRQRRAESSGDEDRPLEMRSMLSMTARRPSGKENQTWNNGRPTNGRLKPGADRASVTGRGSVKKPSFSGRKSPIATRKSLVSLASTDDLMSRRMKAMTGGLMGD</sequence>
<keyword evidence="5" id="KW-1185">Reference proteome</keyword>
<feature type="compositionally biased region" description="Basic and acidic residues" evidence="2">
    <location>
        <begin position="652"/>
        <end position="679"/>
    </location>
</feature>
<dbReference type="InterPro" id="IPR029058">
    <property type="entry name" value="AB_hydrolase_fold"/>
</dbReference>
<comment type="caution">
    <text evidence="4">The sequence shown here is derived from an EMBL/GenBank/DDBJ whole genome shotgun (WGS) entry which is preliminary data.</text>
</comment>
<evidence type="ECO:0000256" key="2">
    <source>
        <dbReference type="SAM" id="MobiDB-lite"/>
    </source>
</evidence>
<feature type="active site" evidence="1">
    <location>
        <position position="296"/>
    </location>
</feature>
<feature type="non-terminal residue" evidence="4">
    <location>
        <position position="766"/>
    </location>
</feature>
<dbReference type="InterPro" id="IPR033140">
    <property type="entry name" value="Lipase_GDXG_put_SER_AS"/>
</dbReference>
<dbReference type="Gene3D" id="3.40.50.1820">
    <property type="entry name" value="alpha/beta hydrolase"/>
    <property type="match status" value="2"/>
</dbReference>
<name>A0A9P4QEH1_9PEZI</name>
<dbReference type="GO" id="GO:0005829">
    <property type="term" value="C:cytosol"/>
    <property type="evidence" value="ECO:0007669"/>
    <property type="project" value="TreeGrafter"/>
</dbReference>
<dbReference type="OrthoDB" id="5570009at2759"/>
<dbReference type="GO" id="GO:0019433">
    <property type="term" value="P:triglyceride catabolic process"/>
    <property type="evidence" value="ECO:0007669"/>
    <property type="project" value="TreeGrafter"/>
</dbReference>
<dbReference type="GO" id="GO:0004806">
    <property type="term" value="F:triacylglycerol lipase activity"/>
    <property type="evidence" value="ECO:0007669"/>
    <property type="project" value="TreeGrafter"/>
</dbReference>
<proteinExistence type="predicted"/>
<dbReference type="EMBL" id="MU003773">
    <property type="protein sequence ID" value="KAF2724163.1"/>
    <property type="molecule type" value="Genomic_DNA"/>
</dbReference>
<feature type="non-terminal residue" evidence="4">
    <location>
        <position position="1"/>
    </location>
</feature>
<evidence type="ECO:0000259" key="3">
    <source>
        <dbReference type="Pfam" id="PF07859"/>
    </source>
</evidence>
<dbReference type="GO" id="GO:0004771">
    <property type="term" value="F:sterol ester esterase activity"/>
    <property type="evidence" value="ECO:0007669"/>
    <property type="project" value="TreeGrafter"/>
</dbReference>
<feature type="domain" description="Alpha/beta hydrolase fold-3" evidence="3">
    <location>
        <begin position="219"/>
        <end position="346"/>
    </location>
</feature>
<dbReference type="PROSITE" id="PS01174">
    <property type="entry name" value="LIPASE_GDXG_SER"/>
    <property type="match status" value="1"/>
</dbReference>
<gene>
    <name evidence="4" type="ORF">K431DRAFT_196968</name>
</gene>
<dbReference type="Proteomes" id="UP000799441">
    <property type="component" value="Unassembled WGS sequence"/>
</dbReference>
<organism evidence="4 5">
    <name type="scientific">Polychaeton citri CBS 116435</name>
    <dbReference type="NCBI Taxonomy" id="1314669"/>
    <lineage>
        <taxon>Eukaryota</taxon>
        <taxon>Fungi</taxon>
        <taxon>Dikarya</taxon>
        <taxon>Ascomycota</taxon>
        <taxon>Pezizomycotina</taxon>
        <taxon>Dothideomycetes</taxon>
        <taxon>Dothideomycetidae</taxon>
        <taxon>Capnodiales</taxon>
        <taxon>Capnodiaceae</taxon>
        <taxon>Polychaeton</taxon>
    </lineage>
</organism>